<sequence length="217" mass="24435">MIKAVIFDMDGLMFGTEKLALEGWLKASRQLNYPITEETVEMIRGKNENDSKKIFNTLFGKTVNYDKAKTIKDKYILDTVETYGVPIKKGLLELIKYLKEKNIKMAVATSTAEEKAKKLLELAQINNYFECCTFGDRVRKGKPNPEIYIKTMTQLKVLPNECVLLEDSPNGVIGGHSAGIKVFLVPDLSAPTQEIKEMASYICSDLLKAKESIEKLI</sequence>
<dbReference type="Gene3D" id="1.10.150.240">
    <property type="entry name" value="Putative phosphatase, domain 2"/>
    <property type="match status" value="1"/>
</dbReference>
<organism evidence="1 2">
    <name type="scientific">Natranaerovirga hydrolytica</name>
    <dbReference type="NCBI Taxonomy" id="680378"/>
    <lineage>
        <taxon>Bacteria</taxon>
        <taxon>Bacillati</taxon>
        <taxon>Bacillota</taxon>
        <taxon>Clostridia</taxon>
        <taxon>Lachnospirales</taxon>
        <taxon>Natranaerovirgaceae</taxon>
        <taxon>Natranaerovirga</taxon>
    </lineage>
</organism>
<dbReference type="EMBL" id="SMGQ01000013">
    <property type="protein sequence ID" value="TCK92717.1"/>
    <property type="molecule type" value="Genomic_DNA"/>
</dbReference>
<evidence type="ECO:0000313" key="1">
    <source>
        <dbReference type="EMBL" id="TCK92717.1"/>
    </source>
</evidence>
<keyword evidence="1" id="KW-0378">Hydrolase</keyword>
<gene>
    <name evidence="1" type="ORF">EDC19_1872</name>
</gene>
<dbReference type="InterPro" id="IPR006439">
    <property type="entry name" value="HAD-SF_hydro_IA"/>
</dbReference>
<dbReference type="InterPro" id="IPR023214">
    <property type="entry name" value="HAD_sf"/>
</dbReference>
<dbReference type="SFLD" id="SFLDS00003">
    <property type="entry name" value="Haloacid_Dehalogenase"/>
    <property type="match status" value="1"/>
</dbReference>
<keyword evidence="2" id="KW-1185">Reference proteome</keyword>
<reference evidence="1 2" key="1">
    <citation type="submission" date="2019-03" db="EMBL/GenBank/DDBJ databases">
        <title>Genomic Encyclopedia of Type Strains, Phase IV (KMG-IV): sequencing the most valuable type-strain genomes for metagenomic binning, comparative biology and taxonomic classification.</title>
        <authorList>
            <person name="Goeker M."/>
        </authorList>
    </citation>
    <scope>NUCLEOTIDE SEQUENCE [LARGE SCALE GENOMIC DNA]</scope>
    <source>
        <strain evidence="1 2">DSM 24176</strain>
    </source>
</reference>
<dbReference type="AlphaFoldDB" id="A0A4R1MJN5"/>
<name>A0A4R1MJN5_9FIRM</name>
<dbReference type="Gene3D" id="3.40.50.1000">
    <property type="entry name" value="HAD superfamily/HAD-like"/>
    <property type="match status" value="1"/>
</dbReference>
<dbReference type="CDD" id="cd07505">
    <property type="entry name" value="HAD_BPGM-like"/>
    <property type="match status" value="1"/>
</dbReference>
<dbReference type="SFLD" id="SFLDG01129">
    <property type="entry name" value="C1.5:_HAD__Beta-PGM__Phosphata"/>
    <property type="match status" value="1"/>
</dbReference>
<dbReference type="PANTHER" id="PTHR18901:SF38">
    <property type="entry name" value="PSEUDOURIDINE-5'-PHOSPHATASE"/>
    <property type="match status" value="1"/>
</dbReference>
<dbReference type="Proteomes" id="UP000294545">
    <property type="component" value="Unassembled WGS sequence"/>
</dbReference>
<dbReference type="RefSeq" id="WP_132282577.1">
    <property type="nucleotide sequence ID" value="NZ_SMGQ01000013.1"/>
</dbReference>
<dbReference type="NCBIfam" id="TIGR01509">
    <property type="entry name" value="HAD-SF-IA-v3"/>
    <property type="match status" value="1"/>
</dbReference>
<dbReference type="SUPFAM" id="SSF56784">
    <property type="entry name" value="HAD-like"/>
    <property type="match status" value="1"/>
</dbReference>
<protein>
    <submittedName>
        <fullName evidence="1">HAD superfamily hydrolase (TIGR01509 family)</fullName>
    </submittedName>
</protein>
<dbReference type="PRINTS" id="PR00413">
    <property type="entry name" value="HADHALOGNASE"/>
</dbReference>
<dbReference type="OrthoDB" id="9797743at2"/>
<dbReference type="SFLD" id="SFLDG01135">
    <property type="entry name" value="C1.5.6:_HAD__Beta-PGM__Phospha"/>
    <property type="match status" value="1"/>
</dbReference>
<comment type="caution">
    <text evidence="1">The sequence shown here is derived from an EMBL/GenBank/DDBJ whole genome shotgun (WGS) entry which is preliminary data.</text>
</comment>
<dbReference type="Pfam" id="PF13419">
    <property type="entry name" value="HAD_2"/>
    <property type="match status" value="1"/>
</dbReference>
<proteinExistence type="predicted"/>
<dbReference type="InterPro" id="IPR041492">
    <property type="entry name" value="HAD_2"/>
</dbReference>
<dbReference type="InterPro" id="IPR036412">
    <property type="entry name" value="HAD-like_sf"/>
</dbReference>
<dbReference type="PANTHER" id="PTHR18901">
    <property type="entry name" value="2-DEOXYGLUCOSE-6-PHOSPHATE PHOSPHATASE 2"/>
    <property type="match status" value="1"/>
</dbReference>
<dbReference type="InterPro" id="IPR023198">
    <property type="entry name" value="PGP-like_dom2"/>
</dbReference>
<evidence type="ECO:0000313" key="2">
    <source>
        <dbReference type="Proteomes" id="UP000294545"/>
    </source>
</evidence>
<accession>A0A4R1MJN5</accession>
<dbReference type="GO" id="GO:0016787">
    <property type="term" value="F:hydrolase activity"/>
    <property type="evidence" value="ECO:0007669"/>
    <property type="project" value="UniProtKB-KW"/>
</dbReference>